<dbReference type="InterPro" id="IPR001128">
    <property type="entry name" value="Cyt_P450"/>
</dbReference>
<keyword evidence="10 11" id="KW-0349">Heme</keyword>
<comment type="similarity">
    <text evidence="3 11">Belongs to the cytochrome P450 family.</text>
</comment>
<dbReference type="AlphaFoldDB" id="A0ABD3ULH0"/>
<evidence type="ECO:0000256" key="3">
    <source>
        <dbReference type="ARBA" id="ARBA00010617"/>
    </source>
</evidence>
<evidence type="ECO:0000313" key="13">
    <source>
        <dbReference type="EMBL" id="KAL3850369.1"/>
    </source>
</evidence>
<comment type="cofactor">
    <cofactor evidence="1 10">
        <name>heme</name>
        <dbReference type="ChEBI" id="CHEBI:30413"/>
    </cofactor>
</comment>
<dbReference type="PRINTS" id="PR00385">
    <property type="entry name" value="P450"/>
</dbReference>
<accession>A0ABD3ULH0</accession>
<keyword evidence="7 11" id="KW-0560">Oxidoreductase</keyword>
<dbReference type="SUPFAM" id="SSF48264">
    <property type="entry name" value="Cytochrome P450"/>
    <property type="match status" value="1"/>
</dbReference>
<comment type="subcellular location">
    <subcellularLocation>
        <location evidence="2">Membrane</location>
        <topology evidence="2">Single-pass membrane protein</topology>
    </subcellularLocation>
</comment>
<evidence type="ECO:0000256" key="2">
    <source>
        <dbReference type="ARBA" id="ARBA00004167"/>
    </source>
</evidence>
<keyword evidence="6" id="KW-1133">Transmembrane helix</keyword>
<dbReference type="EMBL" id="JBJXBP010000001">
    <property type="protein sequence ID" value="KAL3850369.1"/>
    <property type="molecule type" value="Genomic_DNA"/>
</dbReference>
<dbReference type="Pfam" id="PF00067">
    <property type="entry name" value="p450"/>
    <property type="match status" value="1"/>
</dbReference>
<keyword evidence="11" id="KW-0503">Monooxygenase</keyword>
<dbReference type="PANTHER" id="PTHR24286">
    <property type="entry name" value="CYTOCHROME P450 26"/>
    <property type="match status" value="1"/>
</dbReference>
<dbReference type="FunFam" id="1.10.630.10:FF:000022">
    <property type="entry name" value="Taxadiene 5-alpha hydroxylase"/>
    <property type="match status" value="1"/>
</dbReference>
<keyword evidence="8 10" id="KW-0408">Iron</keyword>
<dbReference type="CDD" id="cd11043">
    <property type="entry name" value="CYP90-like"/>
    <property type="match status" value="1"/>
</dbReference>
<feature type="binding site" description="axial binding residue" evidence="10">
    <location>
        <position position="428"/>
    </location>
    <ligand>
        <name>heme</name>
        <dbReference type="ChEBI" id="CHEBI:30413"/>
    </ligand>
    <ligandPart>
        <name>Fe</name>
        <dbReference type="ChEBI" id="CHEBI:18248"/>
    </ligandPart>
</feature>
<evidence type="ECO:0000256" key="7">
    <source>
        <dbReference type="ARBA" id="ARBA00023002"/>
    </source>
</evidence>
<evidence type="ECO:0000256" key="9">
    <source>
        <dbReference type="ARBA" id="ARBA00023136"/>
    </source>
</evidence>
<dbReference type="GO" id="GO:0016020">
    <property type="term" value="C:membrane"/>
    <property type="evidence" value="ECO:0007669"/>
    <property type="project" value="UniProtKB-SubCell"/>
</dbReference>
<dbReference type="Proteomes" id="UP001634393">
    <property type="component" value="Unassembled WGS sequence"/>
</dbReference>
<dbReference type="InterPro" id="IPR036396">
    <property type="entry name" value="Cyt_P450_sf"/>
</dbReference>
<feature type="signal peptide" evidence="12">
    <location>
        <begin position="1"/>
        <end position="18"/>
    </location>
</feature>
<evidence type="ECO:0000256" key="12">
    <source>
        <dbReference type="SAM" id="SignalP"/>
    </source>
</evidence>
<evidence type="ECO:0000256" key="1">
    <source>
        <dbReference type="ARBA" id="ARBA00001971"/>
    </source>
</evidence>
<evidence type="ECO:0000256" key="10">
    <source>
        <dbReference type="PIRSR" id="PIRSR602401-1"/>
    </source>
</evidence>
<dbReference type="InterPro" id="IPR017972">
    <property type="entry name" value="Cyt_P450_CS"/>
</dbReference>
<dbReference type="Gene3D" id="1.10.630.10">
    <property type="entry name" value="Cytochrome P450"/>
    <property type="match status" value="1"/>
</dbReference>
<keyword evidence="14" id="KW-1185">Reference proteome</keyword>
<dbReference type="PRINTS" id="PR00463">
    <property type="entry name" value="EP450I"/>
</dbReference>
<evidence type="ECO:0008006" key="15">
    <source>
        <dbReference type="Google" id="ProtNLM"/>
    </source>
</evidence>
<dbReference type="GO" id="GO:0016712">
    <property type="term" value="F:oxidoreductase activity, acting on paired donors, with incorporation or reduction of molecular oxygen, reduced flavin or flavoprotein as one donor, and incorporation of one atom of oxygen"/>
    <property type="evidence" value="ECO:0007669"/>
    <property type="project" value="UniProtKB-ARBA"/>
</dbReference>
<name>A0ABD3ULH0_9LAMI</name>
<evidence type="ECO:0000256" key="8">
    <source>
        <dbReference type="ARBA" id="ARBA00023004"/>
    </source>
</evidence>
<keyword evidence="5 10" id="KW-0479">Metal-binding</keyword>
<dbReference type="GO" id="GO:0046872">
    <property type="term" value="F:metal ion binding"/>
    <property type="evidence" value="ECO:0007669"/>
    <property type="project" value="UniProtKB-KW"/>
</dbReference>
<dbReference type="PROSITE" id="PS00086">
    <property type="entry name" value="CYTOCHROME_P450"/>
    <property type="match status" value="1"/>
</dbReference>
<comment type="caution">
    <text evidence="13">The sequence shown here is derived from an EMBL/GenBank/DDBJ whole genome shotgun (WGS) entry which is preliminary data.</text>
</comment>
<proteinExistence type="inferred from homology"/>
<evidence type="ECO:0000256" key="11">
    <source>
        <dbReference type="RuleBase" id="RU000461"/>
    </source>
</evidence>
<protein>
    <recommendedName>
        <fullName evidence="15">Cytochrome P450</fullName>
    </recommendedName>
</protein>
<evidence type="ECO:0000256" key="4">
    <source>
        <dbReference type="ARBA" id="ARBA00022692"/>
    </source>
</evidence>
<reference evidence="13 14" key="1">
    <citation type="submission" date="2024-12" db="EMBL/GenBank/DDBJ databases">
        <title>The unique morphological basis and parallel evolutionary history of personate flowers in Penstemon.</title>
        <authorList>
            <person name="Depatie T.H."/>
            <person name="Wessinger C.A."/>
        </authorList>
    </citation>
    <scope>NUCLEOTIDE SEQUENCE [LARGE SCALE GENOMIC DNA]</scope>
    <source>
        <strain evidence="13">WTNN_2</strain>
        <tissue evidence="13">Leaf</tissue>
    </source>
</reference>
<evidence type="ECO:0000256" key="5">
    <source>
        <dbReference type="ARBA" id="ARBA00022723"/>
    </source>
</evidence>
<keyword evidence="9" id="KW-0472">Membrane</keyword>
<sequence length="481" mass="54663">MILIIAAFILLVISITLTRKLKLGNSTKKPLNLPPGSYGWPVLGETLDFLGAGVDGAPEKFVTDRIEKYKSNLVFKTSILGEKVAVLCGPAGNKFLFSNEIKFVTVWWPGSVKKLMGPCLATMGGEEGKQMRKILSYFVSPDAFTKRYIKTMDLVSRQHINTYWQGKEVVKVFPTIKLYTFELACRLFMSLEDQEQISKLAALFNIFLKGVISIPVNFPGTRFYKAMKATYAIKNLLTTIVRQRRAVLEQKKNSIPTQDLLSHLLVSPDENGKFMSESVIVNNILLLLFAGHDTSSVLITMLMKNLAELPHVYEKVLKEQNEIASSKEEGEFLQWEDIQKMKYSWNVVCETTRISPPVFGAFREAITDINYAGYDIPKGWKMYWSPSFTHKDESLFSDNKRFDPSRFEGAGPTTPFSYVPFGGGPRMCLGKEFARLEVLIFLYNVVRKFRWELQIPDEKIEYDPMPTPVEGLPIRIHSHST</sequence>
<keyword evidence="4" id="KW-0812">Transmembrane</keyword>
<organism evidence="13 14">
    <name type="scientific">Penstemon smallii</name>
    <dbReference type="NCBI Taxonomy" id="265156"/>
    <lineage>
        <taxon>Eukaryota</taxon>
        <taxon>Viridiplantae</taxon>
        <taxon>Streptophyta</taxon>
        <taxon>Embryophyta</taxon>
        <taxon>Tracheophyta</taxon>
        <taxon>Spermatophyta</taxon>
        <taxon>Magnoliopsida</taxon>
        <taxon>eudicotyledons</taxon>
        <taxon>Gunneridae</taxon>
        <taxon>Pentapetalae</taxon>
        <taxon>asterids</taxon>
        <taxon>lamiids</taxon>
        <taxon>Lamiales</taxon>
        <taxon>Plantaginaceae</taxon>
        <taxon>Cheloneae</taxon>
        <taxon>Penstemon</taxon>
    </lineage>
</organism>
<evidence type="ECO:0000313" key="14">
    <source>
        <dbReference type="Proteomes" id="UP001634393"/>
    </source>
</evidence>
<keyword evidence="12" id="KW-0732">Signal</keyword>
<dbReference type="InterPro" id="IPR002401">
    <property type="entry name" value="Cyt_P450_E_grp-I"/>
</dbReference>
<dbReference type="PANTHER" id="PTHR24286:SF209">
    <property type="entry name" value="BETA-AMYRIN 28-OXIDASE-LIKE"/>
    <property type="match status" value="1"/>
</dbReference>
<gene>
    <name evidence="13" type="ORF">ACJIZ3_012251</name>
</gene>
<feature type="chain" id="PRO_5044784049" description="Cytochrome P450" evidence="12">
    <location>
        <begin position="19"/>
        <end position="481"/>
    </location>
</feature>
<evidence type="ECO:0000256" key="6">
    <source>
        <dbReference type="ARBA" id="ARBA00022989"/>
    </source>
</evidence>